<protein>
    <submittedName>
        <fullName evidence="8">DUF423 domain-containing protein</fullName>
    </submittedName>
</protein>
<dbReference type="PANTHER" id="PTHR43461">
    <property type="entry name" value="TRANSMEMBRANE PROTEIN 256"/>
    <property type="match status" value="1"/>
</dbReference>
<sequence length="128" mass="13098">MKLTACAAILGFSAVALGAFGAHGLENRLSAEAQGWWETASFYLLVHAALGAAMAGQGRRWRWAVVLLLGGAALFAATLYAMALGAPRVLGAVTPLGGLGMLAGWALFALQALRGHGAGLKPGGKRLR</sequence>
<keyword evidence="3 6" id="KW-0812">Transmembrane</keyword>
<dbReference type="EMBL" id="JABFCX010000002">
    <property type="protein sequence ID" value="NNU15873.1"/>
    <property type="molecule type" value="Genomic_DNA"/>
</dbReference>
<keyword evidence="5 6" id="KW-0472">Membrane</keyword>
<name>A0A7Y3RKR5_9PROT</name>
<feature type="signal peptide" evidence="7">
    <location>
        <begin position="1"/>
        <end position="18"/>
    </location>
</feature>
<dbReference type="GO" id="GO:0016020">
    <property type="term" value="C:membrane"/>
    <property type="evidence" value="ECO:0007669"/>
    <property type="project" value="UniProtKB-SubCell"/>
</dbReference>
<keyword evidence="7" id="KW-0732">Signal</keyword>
<dbReference type="AlphaFoldDB" id="A0A7Y3RKR5"/>
<dbReference type="Pfam" id="PF04241">
    <property type="entry name" value="DUF423"/>
    <property type="match status" value="1"/>
</dbReference>
<accession>A0A7Y3RKR5</accession>
<dbReference type="Proteomes" id="UP000536835">
    <property type="component" value="Unassembled WGS sequence"/>
</dbReference>
<evidence type="ECO:0000256" key="2">
    <source>
        <dbReference type="ARBA" id="ARBA00009694"/>
    </source>
</evidence>
<comment type="caution">
    <text evidence="8">The sequence shown here is derived from an EMBL/GenBank/DDBJ whole genome shotgun (WGS) entry which is preliminary data.</text>
</comment>
<dbReference type="RefSeq" id="WP_173197664.1">
    <property type="nucleotide sequence ID" value="NZ_JABFCX010000002.1"/>
</dbReference>
<evidence type="ECO:0000256" key="5">
    <source>
        <dbReference type="ARBA" id="ARBA00023136"/>
    </source>
</evidence>
<evidence type="ECO:0000256" key="1">
    <source>
        <dbReference type="ARBA" id="ARBA00004141"/>
    </source>
</evidence>
<keyword evidence="4 6" id="KW-1133">Transmembrane helix</keyword>
<feature type="chain" id="PRO_5030519617" evidence="7">
    <location>
        <begin position="19"/>
        <end position="128"/>
    </location>
</feature>
<reference evidence="8 9" key="1">
    <citation type="submission" date="2020-05" db="EMBL/GenBank/DDBJ databases">
        <title>Parvularcula mediterraneae sp. nov., isolated from polypropylene straw from shallow seawater of the seashore of Laganas in Zakynthos island, Greece.</title>
        <authorList>
            <person name="Szabo I."/>
            <person name="Al-Omari J."/>
            <person name="Rado J."/>
            <person name="Szerdahelyi G.S."/>
        </authorList>
    </citation>
    <scope>NUCLEOTIDE SEQUENCE [LARGE SCALE GENOMIC DNA]</scope>
    <source>
        <strain evidence="8 9">ZS-1/3</strain>
    </source>
</reference>
<evidence type="ECO:0000256" key="6">
    <source>
        <dbReference type="SAM" id="Phobius"/>
    </source>
</evidence>
<comment type="similarity">
    <text evidence="2">Belongs to the UPF0382 family.</text>
</comment>
<dbReference type="PANTHER" id="PTHR43461:SF1">
    <property type="entry name" value="TRANSMEMBRANE PROTEIN 256"/>
    <property type="match status" value="1"/>
</dbReference>
<evidence type="ECO:0000313" key="9">
    <source>
        <dbReference type="Proteomes" id="UP000536835"/>
    </source>
</evidence>
<feature type="transmembrane region" description="Helical" evidence="6">
    <location>
        <begin position="63"/>
        <end position="83"/>
    </location>
</feature>
<keyword evidence="9" id="KW-1185">Reference proteome</keyword>
<feature type="transmembrane region" description="Helical" evidence="6">
    <location>
        <begin position="89"/>
        <end position="110"/>
    </location>
</feature>
<gene>
    <name evidence="8" type="ORF">HK107_06000</name>
</gene>
<evidence type="ECO:0000256" key="7">
    <source>
        <dbReference type="SAM" id="SignalP"/>
    </source>
</evidence>
<evidence type="ECO:0000313" key="8">
    <source>
        <dbReference type="EMBL" id="NNU15873.1"/>
    </source>
</evidence>
<feature type="transmembrane region" description="Helical" evidence="6">
    <location>
        <begin position="40"/>
        <end position="56"/>
    </location>
</feature>
<dbReference type="InterPro" id="IPR006696">
    <property type="entry name" value="DUF423"/>
</dbReference>
<evidence type="ECO:0000256" key="3">
    <source>
        <dbReference type="ARBA" id="ARBA00022692"/>
    </source>
</evidence>
<proteinExistence type="inferred from homology"/>
<organism evidence="8 9">
    <name type="scientific">Parvularcula mediterranea</name>
    <dbReference type="NCBI Taxonomy" id="2732508"/>
    <lineage>
        <taxon>Bacteria</taxon>
        <taxon>Pseudomonadati</taxon>
        <taxon>Pseudomonadota</taxon>
        <taxon>Alphaproteobacteria</taxon>
        <taxon>Parvularculales</taxon>
        <taxon>Parvularculaceae</taxon>
        <taxon>Parvularcula</taxon>
    </lineage>
</organism>
<comment type="subcellular location">
    <subcellularLocation>
        <location evidence="1">Membrane</location>
        <topology evidence="1">Multi-pass membrane protein</topology>
    </subcellularLocation>
</comment>
<evidence type="ECO:0000256" key="4">
    <source>
        <dbReference type="ARBA" id="ARBA00022989"/>
    </source>
</evidence>